<evidence type="ECO:0000313" key="3">
    <source>
        <dbReference type="Proteomes" id="UP000012589"/>
    </source>
</evidence>
<dbReference type="PATRIC" id="fig|1235802.3.peg.1295"/>
<dbReference type="eggNOG" id="COG2226">
    <property type="taxonomic scope" value="Bacteria"/>
</dbReference>
<dbReference type="Gene3D" id="3.40.50.150">
    <property type="entry name" value="Vaccinia Virus protein VP39"/>
    <property type="match status" value="1"/>
</dbReference>
<dbReference type="STRING" id="1235802.C823_01209"/>
<evidence type="ECO:0000256" key="1">
    <source>
        <dbReference type="ARBA" id="ARBA00022679"/>
    </source>
</evidence>
<dbReference type="CDD" id="cd02440">
    <property type="entry name" value="AdoMet_MTases"/>
    <property type="match status" value="1"/>
</dbReference>
<protein>
    <recommendedName>
        <fullName evidence="4">Methyltransferase type 11 domain-containing protein</fullName>
    </recommendedName>
</protein>
<keyword evidence="1" id="KW-0808">Transferase</keyword>
<dbReference type="HOGENOM" id="CLU_101011_0_0_9"/>
<organism evidence="2 3">
    <name type="scientific">Eubacterium plexicaudatum ASF492</name>
    <dbReference type="NCBI Taxonomy" id="1235802"/>
    <lineage>
        <taxon>Bacteria</taxon>
        <taxon>Bacillati</taxon>
        <taxon>Bacillota</taxon>
        <taxon>Clostridia</taxon>
        <taxon>Eubacteriales</taxon>
        <taxon>Eubacteriaceae</taxon>
        <taxon>Eubacterium</taxon>
    </lineage>
</organism>
<dbReference type="OrthoDB" id="9791837at2"/>
<dbReference type="PANTHER" id="PTHR43861">
    <property type="entry name" value="TRANS-ACONITATE 2-METHYLTRANSFERASE-RELATED"/>
    <property type="match status" value="1"/>
</dbReference>
<dbReference type="InterPro" id="IPR029063">
    <property type="entry name" value="SAM-dependent_MTases_sf"/>
</dbReference>
<name>N2B5Y8_9FIRM</name>
<dbReference type="EMBL" id="AQFT01000038">
    <property type="protein sequence ID" value="EMZ33928.1"/>
    <property type="molecule type" value="Genomic_DNA"/>
</dbReference>
<accession>N2B5Y8</accession>
<proteinExistence type="predicted"/>
<evidence type="ECO:0000313" key="2">
    <source>
        <dbReference type="EMBL" id="EMZ33928.1"/>
    </source>
</evidence>
<keyword evidence="3" id="KW-1185">Reference proteome</keyword>
<comment type="caution">
    <text evidence="2">The sequence shown here is derived from an EMBL/GenBank/DDBJ whole genome shotgun (WGS) entry which is preliminary data.</text>
</comment>
<dbReference type="AlphaFoldDB" id="N2B5Y8"/>
<dbReference type="PANTHER" id="PTHR43861:SF3">
    <property type="entry name" value="PUTATIVE (AFU_ORTHOLOGUE AFUA_2G14390)-RELATED"/>
    <property type="match status" value="1"/>
</dbReference>
<dbReference type="GO" id="GO:0016740">
    <property type="term" value="F:transferase activity"/>
    <property type="evidence" value="ECO:0007669"/>
    <property type="project" value="UniProtKB-KW"/>
</dbReference>
<evidence type="ECO:0008006" key="4">
    <source>
        <dbReference type="Google" id="ProtNLM"/>
    </source>
</evidence>
<gene>
    <name evidence="2" type="ORF">C823_01209</name>
</gene>
<sequence length="188" mass="21468">MKAPMFRPYINKDMVIVEFGSGGGYLLNNLDAKEKIGIEINDTAREKAKKLGIRSVKYIDDIPDDYVDVIISSSVLEHVESPLTALKQLRNKLKDGGKAIFYVPNESCDTEYQRSEINYHLYTWNCLTLGNLFKAAGYFVYSVKKVQEVWPKHYSTIEQQVSHELFEAICEIGGRAFDENRCMIVAIK</sequence>
<dbReference type="Pfam" id="PF13489">
    <property type="entry name" value="Methyltransf_23"/>
    <property type="match status" value="1"/>
</dbReference>
<dbReference type="SUPFAM" id="SSF53335">
    <property type="entry name" value="S-adenosyl-L-methionine-dependent methyltransferases"/>
    <property type="match status" value="1"/>
</dbReference>
<dbReference type="Proteomes" id="UP000012589">
    <property type="component" value="Unassembled WGS sequence"/>
</dbReference>
<reference evidence="2 3" key="1">
    <citation type="journal article" date="2014" name="Genome Announc.">
        <title>Draft genome sequences of the altered schaedler flora, a defined bacterial community from gnotobiotic mice.</title>
        <authorList>
            <person name="Wannemuehler M.J."/>
            <person name="Overstreet A.M."/>
            <person name="Ward D.V."/>
            <person name="Phillips G.J."/>
        </authorList>
    </citation>
    <scope>NUCLEOTIDE SEQUENCE [LARGE SCALE GENOMIC DNA]</scope>
    <source>
        <strain evidence="2 3">ASF492</strain>
    </source>
</reference>